<keyword evidence="2" id="KW-0689">Ribosomal protein</keyword>
<dbReference type="AlphaFoldDB" id="A0A6J4LD02"/>
<feature type="compositionally biased region" description="Basic residues" evidence="1">
    <location>
        <begin position="86"/>
        <end position="108"/>
    </location>
</feature>
<evidence type="ECO:0000256" key="1">
    <source>
        <dbReference type="SAM" id="MobiDB-lite"/>
    </source>
</evidence>
<evidence type="ECO:0000313" key="2">
    <source>
        <dbReference type="EMBL" id="CAA9329910.1"/>
    </source>
</evidence>
<feature type="non-terminal residue" evidence="2">
    <location>
        <position position="1"/>
    </location>
</feature>
<accession>A0A6J4LD02</accession>
<sequence length="116" mass="13125">APRQSPPQTRPHGQPPHRDVRQHGGQPDQARADRDHPAQGEGAPSLRREADHARQARRPARPPPGDQPRPRRGPGPQAVRRDRPALRRARGRLHPRAQGRLPPRRQRAHGRDRVRG</sequence>
<name>A0A6J4LD02_9HYPH</name>
<proteinExistence type="predicted"/>
<dbReference type="GO" id="GO:0005840">
    <property type="term" value="C:ribosome"/>
    <property type="evidence" value="ECO:0007669"/>
    <property type="project" value="UniProtKB-KW"/>
</dbReference>
<keyword evidence="2" id="KW-0687">Ribonucleoprotein</keyword>
<protein>
    <submittedName>
        <fullName evidence="2">LSU ribosomal protein L17p</fullName>
    </submittedName>
</protein>
<feature type="region of interest" description="Disordered" evidence="1">
    <location>
        <begin position="1"/>
        <end position="116"/>
    </location>
</feature>
<gene>
    <name evidence="2" type="ORF">AVDCRST_MAG90-1429</name>
</gene>
<feature type="non-terminal residue" evidence="2">
    <location>
        <position position="116"/>
    </location>
</feature>
<dbReference type="EMBL" id="CADCUC010000277">
    <property type="protein sequence ID" value="CAA9329910.1"/>
    <property type="molecule type" value="Genomic_DNA"/>
</dbReference>
<reference evidence="2" key="1">
    <citation type="submission" date="2020-02" db="EMBL/GenBank/DDBJ databases">
        <authorList>
            <person name="Meier V. D."/>
        </authorList>
    </citation>
    <scope>NUCLEOTIDE SEQUENCE</scope>
    <source>
        <strain evidence="2">AVDCRST_MAG90</strain>
    </source>
</reference>
<organism evidence="2">
    <name type="scientific">uncultured Microvirga sp</name>
    <dbReference type="NCBI Taxonomy" id="412392"/>
    <lineage>
        <taxon>Bacteria</taxon>
        <taxon>Pseudomonadati</taxon>
        <taxon>Pseudomonadota</taxon>
        <taxon>Alphaproteobacteria</taxon>
        <taxon>Hyphomicrobiales</taxon>
        <taxon>Methylobacteriaceae</taxon>
        <taxon>Microvirga</taxon>
        <taxon>environmental samples</taxon>
    </lineage>
</organism>